<dbReference type="SUPFAM" id="SSF103473">
    <property type="entry name" value="MFS general substrate transporter"/>
    <property type="match status" value="1"/>
</dbReference>
<evidence type="ECO:0000256" key="1">
    <source>
        <dbReference type="ARBA" id="ARBA00004651"/>
    </source>
</evidence>
<keyword evidence="7 8" id="KW-0472">Membrane</keyword>
<feature type="transmembrane region" description="Helical" evidence="8">
    <location>
        <begin position="88"/>
        <end position="107"/>
    </location>
</feature>
<dbReference type="AlphaFoldDB" id="A0A0K9GUQ2"/>
<evidence type="ECO:0000256" key="6">
    <source>
        <dbReference type="ARBA" id="ARBA00022989"/>
    </source>
</evidence>
<comment type="similarity">
    <text evidence="2 8">Belongs to the major facilitator superfamily. Bcr/CmlA family.</text>
</comment>
<evidence type="ECO:0000313" key="10">
    <source>
        <dbReference type="EMBL" id="KMY50371.1"/>
    </source>
</evidence>
<reference evidence="11" key="1">
    <citation type="submission" date="2015-07" db="EMBL/GenBank/DDBJ databases">
        <title>Genome sequencing project for genomic taxonomy and phylogenomics of Bacillus-like bacteria.</title>
        <authorList>
            <person name="Liu B."/>
            <person name="Wang J."/>
            <person name="Zhu Y."/>
            <person name="Liu G."/>
            <person name="Chen Q."/>
            <person name="Chen Z."/>
            <person name="Lan J."/>
            <person name="Che J."/>
            <person name="Ge C."/>
            <person name="Shi H."/>
            <person name="Pan Z."/>
            <person name="Liu X."/>
        </authorList>
    </citation>
    <scope>NUCLEOTIDE SEQUENCE [LARGE SCALE GENOMIC DNA]</scope>
    <source>
        <strain evidence="11">FJAT-27997</strain>
    </source>
</reference>
<feature type="transmembrane region" description="Helical" evidence="8">
    <location>
        <begin position="177"/>
        <end position="197"/>
    </location>
</feature>
<keyword evidence="11" id="KW-1185">Reference proteome</keyword>
<dbReference type="GO" id="GO:0042910">
    <property type="term" value="F:xenobiotic transmembrane transporter activity"/>
    <property type="evidence" value="ECO:0007669"/>
    <property type="project" value="InterPro"/>
</dbReference>
<feature type="transmembrane region" description="Helical" evidence="8">
    <location>
        <begin position="292"/>
        <end position="312"/>
    </location>
</feature>
<feature type="domain" description="Major facilitator superfamily (MFS) profile" evidence="9">
    <location>
        <begin position="19"/>
        <end position="406"/>
    </location>
</feature>
<dbReference type="STRING" id="1679170.AC625_13395"/>
<accession>A0A0K9GUQ2</accession>
<evidence type="ECO:0000256" key="2">
    <source>
        <dbReference type="ARBA" id="ARBA00006236"/>
    </source>
</evidence>
<keyword evidence="5 8" id="KW-0812">Transmembrane</keyword>
<dbReference type="Gene3D" id="1.20.1720.10">
    <property type="entry name" value="Multidrug resistance protein D"/>
    <property type="match status" value="1"/>
</dbReference>
<keyword evidence="4 8" id="KW-1003">Cell membrane</keyword>
<dbReference type="Proteomes" id="UP000037146">
    <property type="component" value="Unassembled WGS sequence"/>
</dbReference>
<dbReference type="GO" id="GO:0005886">
    <property type="term" value="C:plasma membrane"/>
    <property type="evidence" value="ECO:0007669"/>
    <property type="project" value="UniProtKB-SubCell"/>
</dbReference>
<evidence type="ECO:0000313" key="11">
    <source>
        <dbReference type="Proteomes" id="UP000037146"/>
    </source>
</evidence>
<dbReference type="RefSeq" id="WP_049681724.1">
    <property type="nucleotide sequence ID" value="NZ_LFZW01000001.1"/>
</dbReference>
<dbReference type="InterPro" id="IPR020846">
    <property type="entry name" value="MFS_dom"/>
</dbReference>
<feature type="transmembrane region" description="Helical" evidence="8">
    <location>
        <begin position="146"/>
        <end position="165"/>
    </location>
</feature>
<feature type="transmembrane region" description="Helical" evidence="8">
    <location>
        <begin position="20"/>
        <end position="37"/>
    </location>
</feature>
<organism evidence="10 11">
    <name type="scientific">Peribacillus loiseleuriae</name>
    <dbReference type="NCBI Taxonomy" id="1679170"/>
    <lineage>
        <taxon>Bacteria</taxon>
        <taxon>Bacillati</taxon>
        <taxon>Bacillota</taxon>
        <taxon>Bacilli</taxon>
        <taxon>Bacillales</taxon>
        <taxon>Bacillaceae</taxon>
        <taxon>Peribacillus</taxon>
    </lineage>
</organism>
<evidence type="ECO:0000256" key="3">
    <source>
        <dbReference type="ARBA" id="ARBA00022448"/>
    </source>
</evidence>
<keyword evidence="3 8" id="KW-0813">Transport</keyword>
<comment type="caution">
    <text evidence="10">The sequence shown here is derived from an EMBL/GenBank/DDBJ whole genome shotgun (WGS) entry which is preliminary data.</text>
</comment>
<name>A0A0K9GUQ2_9BACI</name>
<feature type="transmembrane region" description="Helical" evidence="8">
    <location>
        <begin position="257"/>
        <end position="280"/>
    </location>
</feature>
<gene>
    <name evidence="10" type="ORF">AC625_13395</name>
</gene>
<comment type="subcellular location">
    <subcellularLocation>
        <location evidence="1 8">Cell membrane</location>
        <topology evidence="1 8">Multi-pass membrane protein</topology>
    </subcellularLocation>
</comment>
<dbReference type="InterPro" id="IPR036259">
    <property type="entry name" value="MFS_trans_sf"/>
</dbReference>
<evidence type="ECO:0000256" key="7">
    <source>
        <dbReference type="ARBA" id="ARBA00023136"/>
    </source>
</evidence>
<proteinExistence type="inferred from homology"/>
<dbReference type="NCBIfam" id="TIGR00710">
    <property type="entry name" value="efflux_Bcr_CflA"/>
    <property type="match status" value="1"/>
</dbReference>
<feature type="transmembrane region" description="Helical" evidence="8">
    <location>
        <begin position="355"/>
        <end position="374"/>
    </location>
</feature>
<dbReference type="InterPro" id="IPR004812">
    <property type="entry name" value="Efflux_drug-R_Bcr/CmlA"/>
</dbReference>
<dbReference type="EMBL" id="LFZW01000001">
    <property type="protein sequence ID" value="KMY50371.1"/>
    <property type="molecule type" value="Genomic_DNA"/>
</dbReference>
<feature type="transmembrane region" description="Helical" evidence="8">
    <location>
        <begin position="57"/>
        <end position="76"/>
    </location>
</feature>
<evidence type="ECO:0000259" key="9">
    <source>
        <dbReference type="PROSITE" id="PS50850"/>
    </source>
</evidence>
<evidence type="ECO:0000256" key="5">
    <source>
        <dbReference type="ARBA" id="ARBA00022692"/>
    </source>
</evidence>
<dbReference type="PANTHER" id="PTHR23502:SF132">
    <property type="entry name" value="POLYAMINE TRANSPORTER 2-RELATED"/>
    <property type="match status" value="1"/>
</dbReference>
<feature type="transmembrane region" description="Helical" evidence="8">
    <location>
        <begin position="225"/>
        <end position="245"/>
    </location>
</feature>
<feature type="transmembrane region" description="Helical" evidence="8">
    <location>
        <begin position="318"/>
        <end position="343"/>
    </location>
</feature>
<dbReference type="PROSITE" id="PS50850">
    <property type="entry name" value="MFS"/>
    <property type="match status" value="1"/>
</dbReference>
<dbReference type="Pfam" id="PF07690">
    <property type="entry name" value="MFS_1"/>
    <property type="match status" value="1"/>
</dbReference>
<dbReference type="CDD" id="cd17320">
    <property type="entry name" value="MFS_MdfA_MDR_like"/>
    <property type="match status" value="1"/>
</dbReference>
<evidence type="ECO:0000256" key="8">
    <source>
        <dbReference type="RuleBase" id="RU365088"/>
    </source>
</evidence>
<dbReference type="OrthoDB" id="9800416at2"/>
<dbReference type="PANTHER" id="PTHR23502">
    <property type="entry name" value="MAJOR FACILITATOR SUPERFAMILY"/>
    <property type="match status" value="1"/>
</dbReference>
<evidence type="ECO:0000256" key="4">
    <source>
        <dbReference type="ARBA" id="ARBA00022475"/>
    </source>
</evidence>
<sequence>MNQVQVSLETPKIPSKSKRLWLALILGTLSAFGPLSLDMYLPALPVLADDLRSSASYAQLSLTACMLGLAIGQIFAGPLSDVKGRRTPLLVGLFLYILSSLLCIVAPSIEIFVILRFTQGIAGAVGIVISRAIVRDLYSGTELTKFFALLMLVNGSAPILAPIAGGQLLEFTSWRGIFFVLSLIGMMTLIFVFSGLGETLPLERRSKGGLKQTFLTFRKIIGNRLFMGYALSQGFIGAGLFAYIAGSPFVLQNIYQLSPQMFSLCFAVNGAGIIIFTQLTGKLAARFGETKLLITGLGLSAVAGTSLLLMILLNVGLFGILIPLFVLVSCVGIINTSIFSLAMKDQANSAGSASALLGLMTFLFGGIVAPFVGIGGENTALPLGIIIATAEVGALVIYFVLVGRFKQNQASN</sequence>
<dbReference type="PATRIC" id="fig|1679170.3.peg.3056"/>
<dbReference type="GO" id="GO:1990961">
    <property type="term" value="P:xenobiotic detoxification by transmembrane export across the plasma membrane"/>
    <property type="evidence" value="ECO:0007669"/>
    <property type="project" value="InterPro"/>
</dbReference>
<protein>
    <recommendedName>
        <fullName evidence="8">Bcr/CflA family efflux transporter</fullName>
    </recommendedName>
</protein>
<dbReference type="FunFam" id="1.20.1720.10:FF:000005">
    <property type="entry name" value="Bcr/CflA family efflux transporter"/>
    <property type="match status" value="1"/>
</dbReference>
<dbReference type="InterPro" id="IPR011701">
    <property type="entry name" value="MFS"/>
</dbReference>
<keyword evidence="6 8" id="KW-1133">Transmembrane helix</keyword>
<feature type="transmembrane region" description="Helical" evidence="8">
    <location>
        <begin position="380"/>
        <end position="401"/>
    </location>
</feature>
<feature type="transmembrane region" description="Helical" evidence="8">
    <location>
        <begin position="113"/>
        <end position="134"/>
    </location>
</feature>